<evidence type="ECO:0000256" key="6">
    <source>
        <dbReference type="ARBA" id="ARBA00022839"/>
    </source>
</evidence>
<keyword evidence="7" id="KW-0235">DNA replication</keyword>
<dbReference type="InterPro" id="IPR004593">
    <property type="entry name" value="SbcD"/>
</dbReference>
<dbReference type="Gene3D" id="3.60.21.10">
    <property type="match status" value="1"/>
</dbReference>
<evidence type="ECO:0000259" key="8">
    <source>
        <dbReference type="Pfam" id="PF00149"/>
    </source>
</evidence>
<accession>A0A151AL30</accession>
<evidence type="ECO:0000313" key="10">
    <source>
        <dbReference type="EMBL" id="KYH28341.1"/>
    </source>
</evidence>
<keyword evidence="7" id="KW-0255">Endonuclease</keyword>
<dbReference type="GO" id="GO:0006310">
    <property type="term" value="P:DNA recombination"/>
    <property type="evidence" value="ECO:0007669"/>
    <property type="project" value="UniProtKB-KW"/>
</dbReference>
<dbReference type="InterPro" id="IPR050535">
    <property type="entry name" value="DNA_Repair-Maintenance_Comp"/>
</dbReference>
<comment type="subunit">
    <text evidence="2 7">Heterodimer of SbcC and SbcD.</text>
</comment>
<dbReference type="InterPro" id="IPR004843">
    <property type="entry name" value="Calcineurin-like_PHP"/>
</dbReference>
<dbReference type="InterPro" id="IPR026843">
    <property type="entry name" value="SbcD_C"/>
</dbReference>
<dbReference type="Proteomes" id="UP000075374">
    <property type="component" value="Unassembled WGS sequence"/>
</dbReference>
<reference evidence="10 11" key="1">
    <citation type="submission" date="2016-02" db="EMBL/GenBank/DDBJ databases">
        <title>Genome sequence of Clostridium colicanis DSM 13634.</title>
        <authorList>
            <person name="Poehlein A."/>
            <person name="Daniel R."/>
        </authorList>
    </citation>
    <scope>NUCLEOTIDE SEQUENCE [LARGE SCALE GENOMIC DNA]</scope>
    <source>
        <strain evidence="10 11">DSM 13634</strain>
    </source>
</reference>
<keyword evidence="7" id="KW-0233">DNA recombination</keyword>
<dbReference type="GO" id="GO:0004519">
    <property type="term" value="F:endonuclease activity"/>
    <property type="evidence" value="ECO:0007669"/>
    <property type="project" value="UniProtKB-KW"/>
</dbReference>
<keyword evidence="5 7" id="KW-0378">Hydrolase</keyword>
<keyword evidence="11" id="KW-1185">Reference proteome</keyword>
<comment type="similarity">
    <text evidence="1 7">Belongs to the SbcD family.</text>
</comment>
<comment type="function">
    <text evidence="7">SbcCD cleaves DNA hairpin structures. These structures can inhibit DNA replication and are intermediates in certain DNA recombination reactions. The complex acts as a 3'-&gt;5' double strand exonuclease that can open hairpins. It also has a 5' single-strand endonuclease activity.</text>
</comment>
<evidence type="ECO:0000256" key="1">
    <source>
        <dbReference type="ARBA" id="ARBA00010555"/>
    </source>
</evidence>
<dbReference type="GO" id="GO:0008408">
    <property type="term" value="F:3'-5' exonuclease activity"/>
    <property type="evidence" value="ECO:0007669"/>
    <property type="project" value="InterPro"/>
</dbReference>
<proteinExistence type="inferred from homology"/>
<name>A0A151AL30_9CLOT</name>
<keyword evidence="4 7" id="KW-0540">Nuclease</keyword>
<dbReference type="SUPFAM" id="SSF56300">
    <property type="entry name" value="Metallo-dependent phosphatases"/>
    <property type="match status" value="1"/>
</dbReference>
<evidence type="ECO:0000256" key="2">
    <source>
        <dbReference type="ARBA" id="ARBA00011322"/>
    </source>
</evidence>
<comment type="caution">
    <text evidence="10">The sequence shown here is derived from an EMBL/GenBank/DDBJ whole genome shotgun (WGS) entry which is preliminary data.</text>
</comment>
<dbReference type="AlphaFoldDB" id="A0A151AL30"/>
<evidence type="ECO:0000256" key="5">
    <source>
        <dbReference type="ARBA" id="ARBA00022801"/>
    </source>
</evidence>
<dbReference type="PANTHER" id="PTHR30337:SF0">
    <property type="entry name" value="NUCLEASE SBCCD SUBUNIT D"/>
    <property type="match status" value="1"/>
</dbReference>
<organism evidence="10 11">
    <name type="scientific">Clostridium colicanis DSM 13634</name>
    <dbReference type="NCBI Taxonomy" id="1121305"/>
    <lineage>
        <taxon>Bacteria</taxon>
        <taxon>Bacillati</taxon>
        <taxon>Bacillota</taxon>
        <taxon>Clostridia</taxon>
        <taxon>Eubacteriales</taxon>
        <taxon>Clostridiaceae</taxon>
        <taxon>Clostridium</taxon>
    </lineage>
</organism>
<dbReference type="CDD" id="cd00840">
    <property type="entry name" value="MPP_Mre11_N"/>
    <property type="match status" value="1"/>
</dbReference>
<dbReference type="NCBIfam" id="TIGR00619">
    <property type="entry name" value="sbcd"/>
    <property type="match status" value="1"/>
</dbReference>
<feature type="domain" description="Nuclease SbcCD subunit D C-terminal" evidence="9">
    <location>
        <begin position="276"/>
        <end position="366"/>
    </location>
</feature>
<dbReference type="RefSeq" id="WP_061858883.1">
    <property type="nucleotide sequence ID" value="NZ_LTBB01000011.1"/>
</dbReference>
<dbReference type="PATRIC" id="fig|1121305.3.peg.2073"/>
<evidence type="ECO:0000256" key="3">
    <source>
        <dbReference type="ARBA" id="ARBA00013365"/>
    </source>
</evidence>
<dbReference type="EMBL" id="LTBB01000011">
    <property type="protein sequence ID" value="KYH28341.1"/>
    <property type="molecule type" value="Genomic_DNA"/>
</dbReference>
<feature type="domain" description="Calcineurin-like phosphoesterase" evidence="8">
    <location>
        <begin position="1"/>
        <end position="227"/>
    </location>
</feature>
<evidence type="ECO:0000259" key="9">
    <source>
        <dbReference type="Pfam" id="PF12320"/>
    </source>
</evidence>
<evidence type="ECO:0000256" key="7">
    <source>
        <dbReference type="RuleBase" id="RU363069"/>
    </source>
</evidence>
<dbReference type="Pfam" id="PF12320">
    <property type="entry name" value="SbcD_C"/>
    <property type="match status" value="1"/>
</dbReference>
<dbReference type="GO" id="GO:0006260">
    <property type="term" value="P:DNA replication"/>
    <property type="evidence" value="ECO:0007669"/>
    <property type="project" value="UniProtKB-KW"/>
</dbReference>
<protein>
    <recommendedName>
        <fullName evidence="3 7">Nuclease SbcCD subunit D</fullName>
    </recommendedName>
</protein>
<dbReference type="InterPro" id="IPR029052">
    <property type="entry name" value="Metallo-depent_PP-like"/>
</dbReference>
<evidence type="ECO:0000313" key="11">
    <source>
        <dbReference type="Proteomes" id="UP000075374"/>
    </source>
</evidence>
<dbReference type="PANTHER" id="PTHR30337">
    <property type="entry name" value="COMPONENT OF ATP-DEPENDENT DSDNA EXONUCLEASE"/>
    <property type="match status" value="1"/>
</dbReference>
<sequence>MKIFHTADWHIGKLVNGFYMTEDQEFVMEQLYEKIEEEKPDVLIIAGDLYDRSVPPIQAIELLNKALYKIVMELKTPVIALAGNHDSNERIDFGSELLRKSGLYIRGTLKRNIEKITLNDEYGSVNFYPIPYIDPPIARDLYGDKNIKTHDDAMRVILEHIKEDFNQNERNVAIAHGYVTYINSENEAAMDLEESESEKPLSIGGTAVINAAYFEDFNYTALGHLHGPQKVGSDKIRYAGSLLKYSFSETRQKKGITIINLDGEGKVHIDFYKFNPKRDFRVIKGELKELIDYGSCSPENNEDYIKVILTDKGELLDPMAKLRSVYPNVMELSREERIRAVSHTKTDASNIKEKSKLDLFKDFYEDIMGEKSSEEEIEFMKKIIEKAERGGKEE</sequence>
<dbReference type="Pfam" id="PF00149">
    <property type="entry name" value="Metallophos"/>
    <property type="match status" value="1"/>
</dbReference>
<evidence type="ECO:0000256" key="4">
    <source>
        <dbReference type="ARBA" id="ARBA00022722"/>
    </source>
</evidence>
<gene>
    <name evidence="7 10" type="primary">sbcD</name>
    <name evidence="10" type="ORF">CLCOL_20670</name>
</gene>
<dbReference type="STRING" id="1121305.CLCOL_20670"/>
<keyword evidence="6 7" id="KW-0269">Exonuclease</keyword>
<dbReference type="InterPro" id="IPR041796">
    <property type="entry name" value="Mre11_N"/>
</dbReference>